<evidence type="ECO:0000313" key="2">
    <source>
        <dbReference type="EMBL" id="KAK9803198.1"/>
    </source>
</evidence>
<dbReference type="SUPFAM" id="SSF103511">
    <property type="entry name" value="Chlorophyll a-b binding protein"/>
    <property type="match status" value="1"/>
</dbReference>
<protein>
    <submittedName>
        <fullName evidence="2">Uncharacterized protein</fullName>
    </submittedName>
</protein>
<dbReference type="Proteomes" id="UP001465755">
    <property type="component" value="Unassembled WGS sequence"/>
</dbReference>
<organism evidence="2 3">
    <name type="scientific">Symbiochloris irregularis</name>
    <dbReference type="NCBI Taxonomy" id="706552"/>
    <lineage>
        <taxon>Eukaryota</taxon>
        <taxon>Viridiplantae</taxon>
        <taxon>Chlorophyta</taxon>
        <taxon>core chlorophytes</taxon>
        <taxon>Trebouxiophyceae</taxon>
        <taxon>Trebouxiales</taxon>
        <taxon>Trebouxiaceae</taxon>
        <taxon>Symbiochloris</taxon>
    </lineage>
</organism>
<feature type="transmembrane region" description="Helical" evidence="1">
    <location>
        <begin position="65"/>
        <end position="82"/>
    </location>
</feature>
<accession>A0AAW1P3Q6</accession>
<proteinExistence type="predicted"/>
<keyword evidence="3" id="KW-1185">Reference proteome</keyword>
<keyword evidence="1" id="KW-1133">Transmembrane helix</keyword>
<keyword evidence="1" id="KW-0472">Membrane</keyword>
<sequence length="169" mass="18166">MSFSPVIPPEQEGNIEVIELRRESFAGRVAILTLGAMLLGERLSGKGIVATFNGNTNIALWEVEPLLAFGILALVFVGLYPSKTPLVYPLLEEGANASTFWRAAQRILGRLACLLLAGTILMEILTGKGALKLFNIETGKETLDEAEIAIAFFALLFLTAGAPDDSEDD</sequence>
<evidence type="ECO:0000256" key="1">
    <source>
        <dbReference type="SAM" id="Phobius"/>
    </source>
</evidence>
<gene>
    <name evidence="2" type="ORF">WJX73_001876</name>
</gene>
<keyword evidence="1" id="KW-0812">Transmembrane</keyword>
<feature type="transmembrane region" description="Helical" evidence="1">
    <location>
        <begin position="107"/>
        <end position="125"/>
    </location>
</feature>
<evidence type="ECO:0000313" key="3">
    <source>
        <dbReference type="Proteomes" id="UP001465755"/>
    </source>
</evidence>
<dbReference type="AlphaFoldDB" id="A0AAW1P3Q6"/>
<comment type="caution">
    <text evidence="2">The sequence shown here is derived from an EMBL/GenBank/DDBJ whole genome shotgun (WGS) entry which is preliminary data.</text>
</comment>
<reference evidence="2 3" key="1">
    <citation type="journal article" date="2024" name="Nat. Commun.">
        <title>Phylogenomics reveals the evolutionary origins of lichenization in chlorophyte algae.</title>
        <authorList>
            <person name="Puginier C."/>
            <person name="Libourel C."/>
            <person name="Otte J."/>
            <person name="Skaloud P."/>
            <person name="Haon M."/>
            <person name="Grisel S."/>
            <person name="Petersen M."/>
            <person name="Berrin J.G."/>
            <person name="Delaux P.M."/>
            <person name="Dal Grande F."/>
            <person name="Keller J."/>
        </authorList>
    </citation>
    <scope>NUCLEOTIDE SEQUENCE [LARGE SCALE GENOMIC DNA]</scope>
    <source>
        <strain evidence="2 3">SAG 2036</strain>
    </source>
</reference>
<name>A0AAW1P3Q6_9CHLO</name>
<dbReference type="EMBL" id="JALJOQ010000061">
    <property type="protein sequence ID" value="KAK9803198.1"/>
    <property type="molecule type" value="Genomic_DNA"/>
</dbReference>